<protein>
    <submittedName>
        <fullName evidence="2">Uncharacterized protein</fullName>
    </submittedName>
</protein>
<comment type="caution">
    <text evidence="2">The sequence shown here is derived from an EMBL/GenBank/DDBJ whole genome shotgun (WGS) entry which is preliminary data.</text>
</comment>
<feature type="compositionally biased region" description="Polar residues" evidence="1">
    <location>
        <begin position="485"/>
        <end position="497"/>
    </location>
</feature>
<reference evidence="2 3" key="1">
    <citation type="journal article" date="2015" name="Genome Biol. Evol.">
        <title>Comparative Genomics of a Bacterivorous Green Alga Reveals Evolutionary Causalities and Consequences of Phago-Mixotrophic Mode of Nutrition.</title>
        <authorList>
            <person name="Burns J.A."/>
            <person name="Paasch A."/>
            <person name="Narechania A."/>
            <person name="Kim E."/>
        </authorList>
    </citation>
    <scope>NUCLEOTIDE SEQUENCE [LARGE SCALE GENOMIC DNA]</scope>
    <source>
        <strain evidence="2 3">PLY_AMNH</strain>
    </source>
</reference>
<keyword evidence="3" id="KW-1185">Reference proteome</keyword>
<name>A0AAE0GWM9_9CHLO</name>
<feature type="compositionally biased region" description="Basic and acidic residues" evidence="1">
    <location>
        <begin position="502"/>
        <end position="522"/>
    </location>
</feature>
<evidence type="ECO:0000313" key="2">
    <source>
        <dbReference type="EMBL" id="KAK3285476.1"/>
    </source>
</evidence>
<proteinExistence type="predicted"/>
<feature type="region of interest" description="Disordered" evidence="1">
    <location>
        <begin position="402"/>
        <end position="425"/>
    </location>
</feature>
<organism evidence="2 3">
    <name type="scientific">Cymbomonas tetramitiformis</name>
    <dbReference type="NCBI Taxonomy" id="36881"/>
    <lineage>
        <taxon>Eukaryota</taxon>
        <taxon>Viridiplantae</taxon>
        <taxon>Chlorophyta</taxon>
        <taxon>Pyramimonadophyceae</taxon>
        <taxon>Pyramimonadales</taxon>
        <taxon>Pyramimonadaceae</taxon>
        <taxon>Cymbomonas</taxon>
    </lineage>
</organism>
<dbReference type="Proteomes" id="UP001190700">
    <property type="component" value="Unassembled WGS sequence"/>
</dbReference>
<evidence type="ECO:0000313" key="3">
    <source>
        <dbReference type="Proteomes" id="UP001190700"/>
    </source>
</evidence>
<gene>
    <name evidence="2" type="ORF">CYMTET_6924</name>
</gene>
<feature type="compositionally biased region" description="Basic and acidic residues" evidence="1">
    <location>
        <begin position="402"/>
        <end position="417"/>
    </location>
</feature>
<sequence length="522" mass="58664">MTTEHPWHPTDEVPSLKKTLSKLATCKEANRDKEKFLNEISESWYTDDREIQFAKEPPTTISKLGFVTKHGDLTHVRAITGCELPPSVTNSWNLPALGNPQLKIYDLAATKKESIAYLHYLEALLRNTLSLPPTLAVLNLKHTNIWLGEDESVTQIDLGFRERRIALLVLTNSIFRGSAHLLPTLRGQNHRRRDVHTRTFNIVKKEGEDCKGHLVERITKGTRNEKPTDATLRECIFLETTSVAAAQQLICDTVYDWGHDSKAIRLPSKAEDDTAGRREVAIIDPSQQVFIQHRKQLVARILRRVREPAKQQNKDIGNTTKAIFDGIVGTRQWAPSDSKQAETRIQWKRSGNGVIMLYAIFTSEAYDILAAAGKQKITVTVFADEDTGEKITTDVDIEIGRWSRSGDKGRQRQEQSRGPDGAASLRREDLLAKAANEAINRVESKAEEVLERAEKSIGKSTSAGSVATPETKRLLKRIDAKLGNLNQQTKESANTLEGLQIQHDKNAERRHRELTDGVDSFH</sequence>
<dbReference type="EMBL" id="LGRX02001799">
    <property type="protein sequence ID" value="KAK3285476.1"/>
    <property type="molecule type" value="Genomic_DNA"/>
</dbReference>
<evidence type="ECO:0000256" key="1">
    <source>
        <dbReference type="SAM" id="MobiDB-lite"/>
    </source>
</evidence>
<accession>A0AAE0GWM9</accession>
<dbReference type="AlphaFoldDB" id="A0AAE0GWM9"/>
<feature type="region of interest" description="Disordered" evidence="1">
    <location>
        <begin position="485"/>
        <end position="522"/>
    </location>
</feature>